<dbReference type="AlphaFoldDB" id="A0A1F4VQS0"/>
<dbReference type="PANTHER" id="PTHR33392">
    <property type="entry name" value="POLYISOPRENYL-TEICHOIC ACID--PEPTIDOGLYCAN TEICHOIC ACID TRANSFERASE TAGU"/>
    <property type="match status" value="1"/>
</dbReference>
<dbReference type="NCBIfam" id="TIGR00350">
    <property type="entry name" value="lytR_cpsA_psr"/>
    <property type="match status" value="1"/>
</dbReference>
<dbReference type="STRING" id="1802628.A2890_00985"/>
<name>A0A1F4VQS0_UNCKA</name>
<evidence type="ECO:0000259" key="2">
    <source>
        <dbReference type="Pfam" id="PF03816"/>
    </source>
</evidence>
<accession>A0A1F4VQS0</accession>
<feature type="domain" description="Cell envelope-related transcriptional attenuator" evidence="2">
    <location>
        <begin position="88"/>
        <end position="252"/>
    </location>
</feature>
<dbReference type="Gene3D" id="3.40.630.190">
    <property type="entry name" value="LCP protein"/>
    <property type="match status" value="1"/>
</dbReference>
<evidence type="ECO:0000256" key="1">
    <source>
        <dbReference type="ARBA" id="ARBA00006068"/>
    </source>
</evidence>
<organism evidence="3 4">
    <name type="scientific">candidate division WWE3 bacterium RIFCSPLOWO2_01_FULL_53_14</name>
    <dbReference type="NCBI Taxonomy" id="1802628"/>
    <lineage>
        <taxon>Bacteria</taxon>
        <taxon>Katanobacteria</taxon>
    </lineage>
</organism>
<reference evidence="3 4" key="1">
    <citation type="journal article" date="2016" name="Nat. Commun.">
        <title>Thousands of microbial genomes shed light on interconnected biogeochemical processes in an aquifer system.</title>
        <authorList>
            <person name="Anantharaman K."/>
            <person name="Brown C.T."/>
            <person name="Hug L.A."/>
            <person name="Sharon I."/>
            <person name="Castelle C.J."/>
            <person name="Probst A.J."/>
            <person name="Thomas B.C."/>
            <person name="Singh A."/>
            <person name="Wilkins M.J."/>
            <person name="Karaoz U."/>
            <person name="Brodie E.L."/>
            <person name="Williams K.H."/>
            <person name="Hubbard S.S."/>
            <person name="Banfield J.F."/>
        </authorList>
    </citation>
    <scope>NUCLEOTIDE SEQUENCE [LARGE SCALE GENOMIC DNA]</scope>
</reference>
<protein>
    <recommendedName>
        <fullName evidence="2">Cell envelope-related transcriptional attenuator domain-containing protein</fullName>
    </recommendedName>
</protein>
<evidence type="ECO:0000313" key="3">
    <source>
        <dbReference type="EMBL" id="OGC59534.1"/>
    </source>
</evidence>
<comment type="caution">
    <text evidence="3">The sequence shown here is derived from an EMBL/GenBank/DDBJ whole genome shotgun (WGS) entry which is preliminary data.</text>
</comment>
<evidence type="ECO:0000313" key="4">
    <source>
        <dbReference type="Proteomes" id="UP000176967"/>
    </source>
</evidence>
<comment type="similarity">
    <text evidence="1">Belongs to the LytR/CpsA/Psr (LCP) family.</text>
</comment>
<gene>
    <name evidence="3" type="ORF">A2890_00985</name>
</gene>
<proteinExistence type="inferred from homology"/>
<dbReference type="EMBL" id="MEVL01000040">
    <property type="protein sequence ID" value="OGC59534.1"/>
    <property type="molecule type" value="Genomic_DNA"/>
</dbReference>
<sequence>MNRYIDLDAPKPKRRSKRRKLLILPLILLALAGGLFALSRTPFGQSLLAPVSFFVQMVRPISLTEVDGRVNILVLGLDSRTDSFSGLTDTILIGSASPLEGDAALVSIPRDFWLNLAPYGSGKINTAFNYAGIQKDGKFDSQKALEFSKSKIEGVLGIEIPYWVVVNFEGFKEIIDTLGGINVTVDTAFDDYAYPTPNYGYKHISFKAGPQVMNGEKALEYARSRSGTNGEGSDYARVRRQQKVILGVKDKVMSFNLLLNPGKLSQLYKQINAAVMTNASLGEIRKALEIADKFSDLGQISSLVLDPSSGLVYHPLNPAPYGGAWVLLPEGGNFSKIQAAVRNLLFGSEAGQASETQP</sequence>
<dbReference type="Proteomes" id="UP000176967">
    <property type="component" value="Unassembled WGS sequence"/>
</dbReference>
<dbReference type="InterPro" id="IPR004474">
    <property type="entry name" value="LytR_CpsA_psr"/>
</dbReference>
<dbReference type="InterPro" id="IPR050922">
    <property type="entry name" value="LytR/CpsA/Psr_CW_biosynth"/>
</dbReference>
<dbReference type="Pfam" id="PF03816">
    <property type="entry name" value="LytR_cpsA_psr"/>
    <property type="match status" value="1"/>
</dbReference>
<dbReference type="PANTHER" id="PTHR33392:SF6">
    <property type="entry name" value="POLYISOPRENYL-TEICHOIC ACID--PEPTIDOGLYCAN TEICHOIC ACID TRANSFERASE TAGU"/>
    <property type="match status" value="1"/>
</dbReference>